<feature type="region of interest" description="Disordered" evidence="6">
    <location>
        <begin position="1"/>
        <end position="59"/>
    </location>
</feature>
<evidence type="ECO:0000256" key="3">
    <source>
        <dbReference type="ARBA" id="ARBA00022771"/>
    </source>
</evidence>
<dbReference type="GeneID" id="95985280"/>
<feature type="compositionally biased region" description="Low complexity" evidence="6">
    <location>
        <begin position="138"/>
        <end position="147"/>
    </location>
</feature>
<dbReference type="Proteomes" id="UP001565368">
    <property type="component" value="Unassembled WGS sequence"/>
</dbReference>
<evidence type="ECO:0000256" key="5">
    <source>
        <dbReference type="PROSITE-ProRule" id="PRU00723"/>
    </source>
</evidence>
<feature type="region of interest" description="Disordered" evidence="6">
    <location>
        <begin position="429"/>
        <end position="473"/>
    </location>
</feature>
<feature type="zinc finger region" description="C3H1-type" evidence="5">
    <location>
        <begin position="688"/>
        <end position="715"/>
    </location>
</feature>
<feature type="zinc finger region" description="C3H1-type" evidence="5">
    <location>
        <begin position="253"/>
        <end position="281"/>
    </location>
</feature>
<reference evidence="8 9" key="1">
    <citation type="submission" date="2023-08" db="EMBL/GenBank/DDBJ databases">
        <title>Annotated Genome Sequence of Vanrija albida AlHP1.</title>
        <authorList>
            <person name="Herzog R."/>
        </authorList>
    </citation>
    <scope>NUCLEOTIDE SEQUENCE [LARGE SCALE GENOMIC DNA]</scope>
    <source>
        <strain evidence="8 9">AlHP1</strain>
    </source>
</reference>
<dbReference type="PROSITE" id="PS50103">
    <property type="entry name" value="ZF_C3H1"/>
    <property type="match status" value="6"/>
</dbReference>
<comment type="caution">
    <text evidence="8">The sequence shown here is derived from an EMBL/GenBank/DDBJ whole genome shotgun (WGS) entry which is preliminary data.</text>
</comment>
<feature type="region of interest" description="Disordered" evidence="6">
    <location>
        <begin position="918"/>
        <end position="959"/>
    </location>
</feature>
<dbReference type="InterPro" id="IPR000571">
    <property type="entry name" value="Znf_CCCH"/>
</dbReference>
<feature type="domain" description="C3H1-type" evidence="7">
    <location>
        <begin position="769"/>
        <end position="796"/>
    </location>
</feature>
<feature type="region of interest" description="Disordered" evidence="6">
    <location>
        <begin position="845"/>
        <end position="869"/>
    </location>
</feature>
<accession>A0ABR3Q6H2</accession>
<gene>
    <name evidence="8" type="ORF">Q8F55_004237</name>
</gene>
<feature type="compositionally biased region" description="Basic and acidic residues" evidence="6">
    <location>
        <begin position="818"/>
        <end position="829"/>
    </location>
</feature>
<feature type="compositionally biased region" description="Polar residues" evidence="6">
    <location>
        <begin position="449"/>
        <end position="464"/>
    </location>
</feature>
<feature type="domain" description="C3H1-type" evidence="7">
    <location>
        <begin position="253"/>
        <end position="281"/>
    </location>
</feature>
<feature type="domain" description="C3H1-type" evidence="7">
    <location>
        <begin position="380"/>
        <end position="407"/>
    </location>
</feature>
<dbReference type="PANTHER" id="PTHR12547:SF18">
    <property type="entry name" value="PROTEIN TIS11"/>
    <property type="match status" value="1"/>
</dbReference>
<feature type="compositionally biased region" description="Pro residues" evidence="6">
    <location>
        <begin position="632"/>
        <end position="650"/>
    </location>
</feature>
<feature type="compositionally biased region" description="Acidic residues" evidence="6">
    <location>
        <begin position="931"/>
        <end position="943"/>
    </location>
</feature>
<keyword evidence="2" id="KW-0677">Repeat</keyword>
<feature type="zinc finger region" description="C3H1-type" evidence="5">
    <location>
        <begin position="727"/>
        <end position="756"/>
    </location>
</feature>
<protein>
    <recommendedName>
        <fullName evidence="7">C3H1-type domain-containing protein</fullName>
    </recommendedName>
</protein>
<feature type="region of interest" description="Disordered" evidence="6">
    <location>
        <begin position="84"/>
        <end position="147"/>
    </location>
</feature>
<feature type="compositionally biased region" description="Low complexity" evidence="6">
    <location>
        <begin position="846"/>
        <end position="858"/>
    </location>
</feature>
<evidence type="ECO:0000313" key="8">
    <source>
        <dbReference type="EMBL" id="KAL1410232.1"/>
    </source>
</evidence>
<dbReference type="InterPro" id="IPR036855">
    <property type="entry name" value="Znf_CCCH_sf"/>
</dbReference>
<dbReference type="RefSeq" id="XP_069210176.1">
    <property type="nucleotide sequence ID" value="XM_069352758.1"/>
</dbReference>
<keyword evidence="3 5" id="KW-0863">Zinc-finger</keyword>
<evidence type="ECO:0000256" key="6">
    <source>
        <dbReference type="SAM" id="MobiDB-lite"/>
    </source>
</evidence>
<feature type="region of interest" description="Disordered" evidence="6">
    <location>
        <begin position="800"/>
        <end position="829"/>
    </location>
</feature>
<keyword evidence="4 5" id="KW-0862">Zinc</keyword>
<dbReference type="Pfam" id="PF00642">
    <property type="entry name" value="zf-CCCH"/>
    <property type="match status" value="4"/>
</dbReference>
<feature type="zinc finger region" description="C3H1-type" evidence="5">
    <location>
        <begin position="380"/>
        <end position="407"/>
    </location>
</feature>
<dbReference type="Gene3D" id="4.10.1000.10">
    <property type="entry name" value="Zinc finger, CCCH-type"/>
    <property type="match status" value="3"/>
</dbReference>
<dbReference type="PANTHER" id="PTHR12547">
    <property type="entry name" value="CCCH ZINC FINGER/TIS11-RELATED"/>
    <property type="match status" value="1"/>
</dbReference>
<evidence type="ECO:0000313" key="9">
    <source>
        <dbReference type="Proteomes" id="UP001565368"/>
    </source>
</evidence>
<feature type="compositionally biased region" description="Low complexity" evidence="6">
    <location>
        <begin position="800"/>
        <end position="810"/>
    </location>
</feature>
<evidence type="ECO:0000256" key="2">
    <source>
        <dbReference type="ARBA" id="ARBA00022737"/>
    </source>
</evidence>
<keyword evidence="9" id="KW-1185">Reference proteome</keyword>
<evidence type="ECO:0000256" key="4">
    <source>
        <dbReference type="ARBA" id="ARBA00022833"/>
    </source>
</evidence>
<feature type="zinc finger region" description="C3H1-type" evidence="5">
    <location>
        <begin position="769"/>
        <end position="796"/>
    </location>
</feature>
<name>A0ABR3Q6H2_9TREE</name>
<feature type="domain" description="C3H1-type" evidence="7">
    <location>
        <begin position="866"/>
        <end position="894"/>
    </location>
</feature>
<evidence type="ECO:0000259" key="7">
    <source>
        <dbReference type="PROSITE" id="PS50103"/>
    </source>
</evidence>
<feature type="region of interest" description="Disordered" evidence="6">
    <location>
        <begin position="632"/>
        <end position="651"/>
    </location>
</feature>
<keyword evidence="1 5" id="KW-0479">Metal-binding</keyword>
<evidence type="ECO:0000256" key="1">
    <source>
        <dbReference type="ARBA" id="ARBA00022723"/>
    </source>
</evidence>
<dbReference type="SMART" id="SM00356">
    <property type="entry name" value="ZnF_C3H1"/>
    <property type="match status" value="6"/>
</dbReference>
<sequence length="959" mass="101874">MAQSVSLPLPVFPQPKSFAQHRRKVHTRPAIDPVHHAEHPADVPVDASPSSPGDIAPMPDAAALSTSLADLNIVSLNTNVASAQATPTTADVYRIPQRTPGYSRAPPPTPVRGPPGALKLTSGAPHERRNSLTSPRTPSSAPAGRLAGAAAARGISIDTALGRKEAGPGTGGLASSLLRSSVRYAALTGDLTPPSAPPSARPRGLTVAILMGDGEMVAESAPVTPGLASAGVGAQRSALVSAVTGEVAADLRRKQIILCRYYHTPGLTCTSRPCRFVHSLEALNLSKEAAVDVGSLPMLSPRTGLRTVSSEVGEDPTRGTFALAQSTQPPTPLQVDTDMSAVEPGGAVAVKDLTTGDEVVGFVFKMSGGGKGPAGKSRAKYKTVPCKDFAEGSCPYGDYCSFIHDLDNLYDPAKHDKAALAAAAAEQGTPAASATHKNKANGRGVNDRAGSSSKPPSDNGSAALTYSPPADEVLTPVDEDTEITIPSLATVAAPILRSPPHRRLERVHIPDNRQLHPIRPVSNMYHDEQMWDHGHAEAAAAAAAAAAQAMSPISPGPNSAAFYHYQPSMWSPDWPPIAQQMMWQPGVQDAVGYGASPTYPWGMPLSPVGGVEPEPQPQPPVMMPPGMAPPPMAAPMVPPQPPGPPPPPSGPDVVWTPGGWAVQDAGMKFTHHEQRPHHVPAVTPTKSYYRTRPCQFFANGYCPHGEACAYLHSVEPPQPKSKATRPNIRTVPCKFFNSTLGCQRSAEECNFAHIRVVPDNEPIVDKPRPWRTRPCRHFQLGRCKLGDTCHFAHVLDEGASALPPTTSSPASERRHKRDTSESIRRHKRDASDANIKDYAYLYQREATPTSGPSSSPPASERDGRDLLPSEPCSEWARTGHCANGAWCRYYHSGSGFIGELTDASLNEESVEGACEDMREKIRGGSVNTHFDDDDDDDDDDDVEIVTMDTRSAPARRSSS</sequence>
<feature type="zinc finger region" description="C3H1-type" evidence="5">
    <location>
        <begin position="866"/>
        <end position="894"/>
    </location>
</feature>
<dbReference type="SUPFAM" id="SSF90229">
    <property type="entry name" value="CCCH zinc finger"/>
    <property type="match status" value="4"/>
</dbReference>
<organism evidence="8 9">
    <name type="scientific">Vanrija albida</name>
    <dbReference type="NCBI Taxonomy" id="181172"/>
    <lineage>
        <taxon>Eukaryota</taxon>
        <taxon>Fungi</taxon>
        <taxon>Dikarya</taxon>
        <taxon>Basidiomycota</taxon>
        <taxon>Agaricomycotina</taxon>
        <taxon>Tremellomycetes</taxon>
        <taxon>Trichosporonales</taxon>
        <taxon>Trichosporonaceae</taxon>
        <taxon>Vanrija</taxon>
    </lineage>
</organism>
<feature type="domain" description="C3H1-type" evidence="7">
    <location>
        <begin position="727"/>
        <end position="756"/>
    </location>
</feature>
<proteinExistence type="predicted"/>
<dbReference type="EMBL" id="JBBXJM010000003">
    <property type="protein sequence ID" value="KAL1410232.1"/>
    <property type="molecule type" value="Genomic_DNA"/>
</dbReference>
<dbReference type="InterPro" id="IPR045877">
    <property type="entry name" value="ZFP36-like"/>
</dbReference>
<feature type="domain" description="C3H1-type" evidence="7">
    <location>
        <begin position="688"/>
        <end position="715"/>
    </location>
</feature>